<proteinExistence type="predicted"/>
<gene>
    <name evidence="2" type="ORF">HUJ06_023942</name>
</gene>
<reference evidence="2 3" key="1">
    <citation type="journal article" date="2020" name="Mol. Biol. Evol.">
        <title>Distinct Expression and Methylation Patterns for Genes with Different Fates following a Single Whole-Genome Duplication in Flowering Plants.</title>
        <authorList>
            <person name="Shi T."/>
            <person name="Rahmani R.S."/>
            <person name="Gugger P.F."/>
            <person name="Wang M."/>
            <person name="Li H."/>
            <person name="Zhang Y."/>
            <person name="Li Z."/>
            <person name="Wang Q."/>
            <person name="Van de Peer Y."/>
            <person name="Marchal K."/>
            <person name="Chen J."/>
        </authorList>
    </citation>
    <scope>NUCLEOTIDE SEQUENCE [LARGE SCALE GENOMIC DNA]</scope>
    <source>
        <tissue evidence="2">Leaf</tissue>
    </source>
</reference>
<dbReference type="EMBL" id="DUZY01000001">
    <property type="protein sequence ID" value="DAD22479.1"/>
    <property type="molecule type" value="Genomic_DNA"/>
</dbReference>
<name>A0A822XTQ7_NELNU</name>
<keyword evidence="3" id="KW-1185">Reference proteome</keyword>
<sequence>MPVKRREEENQNTQNEKNYLKRTWPENCLHRNTGGA</sequence>
<evidence type="ECO:0000313" key="2">
    <source>
        <dbReference type="EMBL" id="DAD22479.1"/>
    </source>
</evidence>
<evidence type="ECO:0000256" key="1">
    <source>
        <dbReference type="SAM" id="MobiDB-lite"/>
    </source>
</evidence>
<dbReference type="AlphaFoldDB" id="A0A822XTQ7"/>
<evidence type="ECO:0000313" key="3">
    <source>
        <dbReference type="Proteomes" id="UP000607653"/>
    </source>
</evidence>
<feature type="region of interest" description="Disordered" evidence="1">
    <location>
        <begin position="1"/>
        <end position="36"/>
    </location>
</feature>
<dbReference type="Proteomes" id="UP000607653">
    <property type="component" value="Unassembled WGS sequence"/>
</dbReference>
<organism evidence="2 3">
    <name type="scientific">Nelumbo nucifera</name>
    <name type="common">Sacred lotus</name>
    <dbReference type="NCBI Taxonomy" id="4432"/>
    <lineage>
        <taxon>Eukaryota</taxon>
        <taxon>Viridiplantae</taxon>
        <taxon>Streptophyta</taxon>
        <taxon>Embryophyta</taxon>
        <taxon>Tracheophyta</taxon>
        <taxon>Spermatophyta</taxon>
        <taxon>Magnoliopsida</taxon>
        <taxon>Proteales</taxon>
        <taxon>Nelumbonaceae</taxon>
        <taxon>Nelumbo</taxon>
    </lineage>
</organism>
<accession>A0A822XTQ7</accession>
<comment type="caution">
    <text evidence="2">The sequence shown here is derived from an EMBL/GenBank/DDBJ whole genome shotgun (WGS) entry which is preliminary data.</text>
</comment>
<protein>
    <submittedName>
        <fullName evidence="2">Uncharacterized protein</fullName>
    </submittedName>
</protein>